<protein>
    <recommendedName>
        <fullName evidence="1">Reverse transcriptase domain-containing protein</fullName>
    </recommendedName>
</protein>
<name>A0ABR1CCX4_NECAM</name>
<accession>A0ABR1CCX4</accession>
<dbReference type="InterPro" id="IPR000477">
    <property type="entry name" value="RT_dom"/>
</dbReference>
<dbReference type="SUPFAM" id="SSF56672">
    <property type="entry name" value="DNA/RNA polymerases"/>
    <property type="match status" value="1"/>
</dbReference>
<dbReference type="PANTHER" id="PTHR47027:SF20">
    <property type="entry name" value="REVERSE TRANSCRIPTASE-LIKE PROTEIN WITH RNA-DIRECTED DNA POLYMERASE DOMAIN"/>
    <property type="match status" value="1"/>
</dbReference>
<comment type="caution">
    <text evidence="2">The sequence shown here is derived from an EMBL/GenBank/DDBJ whole genome shotgun (WGS) entry which is preliminary data.</text>
</comment>
<evidence type="ECO:0000259" key="1">
    <source>
        <dbReference type="Pfam" id="PF00078"/>
    </source>
</evidence>
<dbReference type="Pfam" id="PF00078">
    <property type="entry name" value="RVT_1"/>
    <property type="match status" value="1"/>
</dbReference>
<sequence length="215" mass="24536">MHRWNKQAILCTSKGSSGFITLTPAVHTVHGHDDEENPESVDPTFNDDVMLASESRDDLQKQVQCWKYWLQQHGLRFNVSKTEYMECGPRIEDGSILVNGTELNRVDCFKYLGSKVTSTGDIDQEGRARVNAAWMNWKCQQAYCASRKSCEVEDLQDGCASCCPSRMRVLADDENLGKGVARHEDAEVEVDDRRKAKRQSIQRQCTLHLRRRPDN</sequence>
<organism evidence="2 3">
    <name type="scientific">Necator americanus</name>
    <name type="common">Human hookworm</name>
    <dbReference type="NCBI Taxonomy" id="51031"/>
    <lineage>
        <taxon>Eukaryota</taxon>
        <taxon>Metazoa</taxon>
        <taxon>Ecdysozoa</taxon>
        <taxon>Nematoda</taxon>
        <taxon>Chromadorea</taxon>
        <taxon>Rhabditida</taxon>
        <taxon>Rhabditina</taxon>
        <taxon>Rhabditomorpha</taxon>
        <taxon>Strongyloidea</taxon>
        <taxon>Ancylostomatidae</taxon>
        <taxon>Bunostominae</taxon>
        <taxon>Necator</taxon>
    </lineage>
</organism>
<evidence type="ECO:0000313" key="3">
    <source>
        <dbReference type="Proteomes" id="UP001303046"/>
    </source>
</evidence>
<dbReference type="PANTHER" id="PTHR47027">
    <property type="entry name" value="REVERSE TRANSCRIPTASE DOMAIN-CONTAINING PROTEIN"/>
    <property type="match status" value="1"/>
</dbReference>
<gene>
    <name evidence="2" type="primary">Necator_chrII.g6242</name>
    <name evidence="2" type="ORF">RB195_018449</name>
</gene>
<proteinExistence type="predicted"/>
<keyword evidence="3" id="KW-1185">Reference proteome</keyword>
<evidence type="ECO:0000313" key="2">
    <source>
        <dbReference type="EMBL" id="KAK6735270.1"/>
    </source>
</evidence>
<reference evidence="2 3" key="1">
    <citation type="submission" date="2023-08" db="EMBL/GenBank/DDBJ databases">
        <title>A Necator americanus chromosomal reference genome.</title>
        <authorList>
            <person name="Ilik V."/>
            <person name="Petrzelkova K.J."/>
            <person name="Pardy F."/>
            <person name="Fuh T."/>
            <person name="Niatou-Singa F.S."/>
            <person name="Gouil Q."/>
            <person name="Baker L."/>
            <person name="Ritchie M.E."/>
            <person name="Jex A.R."/>
            <person name="Gazzola D."/>
            <person name="Li H."/>
            <person name="Toshio Fujiwara R."/>
            <person name="Zhan B."/>
            <person name="Aroian R.V."/>
            <person name="Pafco B."/>
            <person name="Schwarz E.M."/>
        </authorList>
    </citation>
    <scope>NUCLEOTIDE SEQUENCE [LARGE SCALE GENOMIC DNA]</scope>
    <source>
        <strain evidence="2 3">Aroian</strain>
        <tissue evidence="2">Whole animal</tissue>
    </source>
</reference>
<feature type="domain" description="Reverse transcriptase" evidence="1">
    <location>
        <begin position="45"/>
        <end position="115"/>
    </location>
</feature>
<dbReference type="EMBL" id="JAVFWL010000002">
    <property type="protein sequence ID" value="KAK6735270.1"/>
    <property type="molecule type" value="Genomic_DNA"/>
</dbReference>
<dbReference type="InterPro" id="IPR043502">
    <property type="entry name" value="DNA/RNA_pol_sf"/>
</dbReference>
<dbReference type="Proteomes" id="UP001303046">
    <property type="component" value="Unassembled WGS sequence"/>
</dbReference>